<comment type="caution">
    <text evidence="6">The sequence shown here is derived from an EMBL/GenBank/DDBJ whole genome shotgun (WGS) entry which is preliminary data.</text>
</comment>
<dbReference type="RefSeq" id="XP_040741098.1">
    <property type="nucleotide sequence ID" value="XM_040884093.1"/>
</dbReference>
<gene>
    <name evidence="6" type="ORF">DL89DRAFT_206438</name>
</gene>
<feature type="domain" description="Velvet" evidence="5">
    <location>
        <begin position="1"/>
        <end position="108"/>
    </location>
</feature>
<comment type="subcellular location">
    <subcellularLocation>
        <location evidence="1">Nucleus</location>
    </subcellularLocation>
</comment>
<dbReference type="Pfam" id="PF11754">
    <property type="entry name" value="Velvet"/>
    <property type="match status" value="1"/>
</dbReference>
<dbReference type="PANTHER" id="PTHR33572:SF18">
    <property type="entry name" value="SPORE DEVELOPMENT REGULATOR VOSA"/>
    <property type="match status" value="1"/>
</dbReference>
<proteinExistence type="predicted"/>
<dbReference type="GO" id="GO:0005634">
    <property type="term" value="C:nucleus"/>
    <property type="evidence" value="ECO:0007669"/>
    <property type="project" value="UniProtKB-SubCell"/>
</dbReference>
<dbReference type="PROSITE" id="PS51821">
    <property type="entry name" value="VELVET"/>
    <property type="match status" value="1"/>
</dbReference>
<keyword evidence="2" id="KW-0805">Transcription regulation</keyword>
<accession>A0A1Y1W1Q7</accession>
<keyword evidence="3" id="KW-0804">Transcription</keyword>
<evidence type="ECO:0000313" key="7">
    <source>
        <dbReference type="Proteomes" id="UP000193922"/>
    </source>
</evidence>
<dbReference type="InterPro" id="IPR021740">
    <property type="entry name" value="Velvet"/>
</dbReference>
<feature type="non-terminal residue" evidence="6">
    <location>
        <position position="1"/>
    </location>
</feature>
<protein>
    <recommendedName>
        <fullName evidence="5">Velvet domain-containing protein</fullName>
    </recommendedName>
</protein>
<dbReference type="PANTHER" id="PTHR33572">
    <property type="entry name" value="SPORE DEVELOPMENT REGULATOR VOSA"/>
    <property type="match status" value="1"/>
</dbReference>
<dbReference type="Proteomes" id="UP000193922">
    <property type="component" value="Unassembled WGS sequence"/>
</dbReference>
<dbReference type="STRING" id="61395.A0A1Y1W1Q7"/>
<dbReference type="AlphaFoldDB" id="A0A1Y1W1Q7"/>
<feature type="non-terminal residue" evidence="6">
    <location>
        <position position="110"/>
    </location>
</feature>
<evidence type="ECO:0000313" key="6">
    <source>
        <dbReference type="EMBL" id="ORX67176.1"/>
    </source>
</evidence>
<evidence type="ECO:0000259" key="5">
    <source>
        <dbReference type="PROSITE" id="PS51821"/>
    </source>
</evidence>
<sequence length="110" mass="12425">AGEQVIRQIKGHKADAMAGSMVSPLHTLRDESMAQGAYFVFSDLSVRMEGSFRLRFDLFELDDCMVHSRASATSDVFSVYSPKRFPGMMESTRLSKLFADQGLRIRIRTE</sequence>
<dbReference type="InterPro" id="IPR038491">
    <property type="entry name" value="Velvet_dom_sf"/>
</dbReference>
<dbReference type="EMBL" id="MCFD01000013">
    <property type="protein sequence ID" value="ORX67176.1"/>
    <property type="molecule type" value="Genomic_DNA"/>
</dbReference>
<evidence type="ECO:0000256" key="1">
    <source>
        <dbReference type="ARBA" id="ARBA00004123"/>
    </source>
</evidence>
<organism evidence="6 7">
    <name type="scientific">Linderina pennispora</name>
    <dbReference type="NCBI Taxonomy" id="61395"/>
    <lineage>
        <taxon>Eukaryota</taxon>
        <taxon>Fungi</taxon>
        <taxon>Fungi incertae sedis</taxon>
        <taxon>Zoopagomycota</taxon>
        <taxon>Kickxellomycotina</taxon>
        <taxon>Kickxellomycetes</taxon>
        <taxon>Kickxellales</taxon>
        <taxon>Kickxellaceae</taxon>
        <taxon>Linderina</taxon>
    </lineage>
</organism>
<dbReference type="InterPro" id="IPR037525">
    <property type="entry name" value="Velvet_dom"/>
</dbReference>
<dbReference type="Gene3D" id="2.60.40.3960">
    <property type="entry name" value="Velvet domain"/>
    <property type="match status" value="1"/>
</dbReference>
<keyword evidence="4" id="KW-0539">Nucleus</keyword>
<dbReference type="OrthoDB" id="5599552at2759"/>
<name>A0A1Y1W1Q7_9FUNG</name>
<reference evidence="6 7" key="1">
    <citation type="submission" date="2016-07" db="EMBL/GenBank/DDBJ databases">
        <title>Pervasive Adenine N6-methylation of Active Genes in Fungi.</title>
        <authorList>
            <consortium name="DOE Joint Genome Institute"/>
            <person name="Mondo S.J."/>
            <person name="Dannebaum R.O."/>
            <person name="Kuo R.C."/>
            <person name="Labutti K."/>
            <person name="Haridas S."/>
            <person name="Kuo A."/>
            <person name="Salamov A."/>
            <person name="Ahrendt S.R."/>
            <person name="Lipzen A."/>
            <person name="Sullivan W."/>
            <person name="Andreopoulos W.B."/>
            <person name="Clum A."/>
            <person name="Lindquist E."/>
            <person name="Daum C."/>
            <person name="Ramamoorthy G.K."/>
            <person name="Gryganskyi A."/>
            <person name="Culley D."/>
            <person name="Magnuson J.K."/>
            <person name="James T.Y."/>
            <person name="O'Malley M.A."/>
            <person name="Stajich J.E."/>
            <person name="Spatafora J.W."/>
            <person name="Visel A."/>
            <person name="Grigoriev I.V."/>
        </authorList>
    </citation>
    <scope>NUCLEOTIDE SEQUENCE [LARGE SCALE GENOMIC DNA]</scope>
    <source>
        <strain evidence="6 7">ATCC 12442</strain>
    </source>
</reference>
<evidence type="ECO:0000256" key="4">
    <source>
        <dbReference type="ARBA" id="ARBA00023242"/>
    </source>
</evidence>
<evidence type="ECO:0000256" key="2">
    <source>
        <dbReference type="ARBA" id="ARBA00023015"/>
    </source>
</evidence>
<keyword evidence="7" id="KW-1185">Reference proteome</keyword>
<dbReference type="GeneID" id="63800741"/>
<evidence type="ECO:0000256" key="3">
    <source>
        <dbReference type="ARBA" id="ARBA00023163"/>
    </source>
</evidence>